<name>A0A067NX53_PLEO1</name>
<dbReference type="STRING" id="1137138.A0A067NX53"/>
<protein>
    <recommendedName>
        <fullName evidence="1">Ubiquitin-like domain-containing protein</fullName>
    </recommendedName>
</protein>
<evidence type="ECO:0000313" key="2">
    <source>
        <dbReference type="EMBL" id="KDQ28196.1"/>
    </source>
</evidence>
<dbReference type="InterPro" id="IPR054464">
    <property type="entry name" value="ULD_fung"/>
</dbReference>
<dbReference type="EMBL" id="KL198008">
    <property type="protein sequence ID" value="KDQ28196.1"/>
    <property type="molecule type" value="Genomic_DNA"/>
</dbReference>
<dbReference type="AlphaFoldDB" id="A0A067NX53"/>
<accession>A0A067NX53</accession>
<gene>
    <name evidence="2" type="ORF">PLEOSDRAFT_167926</name>
</gene>
<evidence type="ECO:0000259" key="1">
    <source>
        <dbReference type="Pfam" id="PF22893"/>
    </source>
</evidence>
<reference evidence="3" key="1">
    <citation type="journal article" date="2014" name="Proc. Natl. Acad. Sci. U.S.A.">
        <title>Extensive sampling of basidiomycete genomes demonstrates inadequacy of the white-rot/brown-rot paradigm for wood decay fungi.</title>
        <authorList>
            <person name="Riley R."/>
            <person name="Salamov A.A."/>
            <person name="Brown D.W."/>
            <person name="Nagy L.G."/>
            <person name="Floudas D."/>
            <person name="Held B.W."/>
            <person name="Levasseur A."/>
            <person name="Lombard V."/>
            <person name="Morin E."/>
            <person name="Otillar R."/>
            <person name="Lindquist E.A."/>
            <person name="Sun H."/>
            <person name="LaButti K.M."/>
            <person name="Schmutz J."/>
            <person name="Jabbour D."/>
            <person name="Luo H."/>
            <person name="Baker S.E."/>
            <person name="Pisabarro A.G."/>
            <person name="Walton J.D."/>
            <person name="Blanchette R.A."/>
            <person name="Henrissat B."/>
            <person name="Martin F."/>
            <person name="Cullen D."/>
            <person name="Hibbett D.S."/>
            <person name="Grigoriev I.V."/>
        </authorList>
    </citation>
    <scope>NUCLEOTIDE SEQUENCE [LARGE SCALE GENOMIC DNA]</scope>
    <source>
        <strain evidence="3">PC15</strain>
    </source>
</reference>
<dbReference type="Pfam" id="PF22893">
    <property type="entry name" value="ULD_2"/>
    <property type="match status" value="1"/>
</dbReference>
<dbReference type="VEuPathDB" id="FungiDB:PLEOSDRAFT_167926"/>
<sequence>MLGALGAGKVYAAITCKGSALSNECRLSHFFAVIEAHNLLEDQVKGTSFGWNRSSKPRRFYAILAINDRSDAEFELVVQDRKSDKKVVNIPMIFFADPCTKVEIKLYEGNNNEHDKKHSQVLAETQVPLGSLNGRVVLRRCQPGSSTDVILVFAFNAASTFQELPGTSDSAIKALKSRLELPPKLIKAFDHLCFFIKIGAAIAELNSYAKVALGVIAQVSSVINKYLEGKDRVISLLEDIGDVCSEVKDLDDEKHGELRSRQQAACQALFPVIYKCLHYVCTLGKLDVVEMSITRTVKERLDENRKLLKTASEKVKSARGLDTQDAVFRTLHTVGSVDEKLDHIIGRLALLPASIGVHSNCDSSWVSHNTLHTAAPPGVLIKANPNLEVFDYSPSKELEPYQTIIVCLSHILQHLRSFSTHLPRGDSIADICSKADELVGLIKCVARAIRRIGFAFPMFNSHTVFLRIEAYALACTTLLKGFREGLGKLKPHEHPSRTSRKSEKISLAWGLVTQPFKSSKHAHKAYNMPRNRTTCQWPALSERLRNHLCRCRTVMIQFLCMLISSDFIAVFGIHDRELENLTSTLTPSSWDDIKYDNVDSIWVREPGSLLYSIPLSFCETWNDFAMVIYQHCRNGPGIEYIRRGVWEIVHRDDGKAATDDASFANALRPGAHFNIGHIVQRLAATLRTCPRCGQFNPGGTPEDGWIRCQANGATGSFVFIVFDRLSLSGQWVGPRSGIPNLPRNLVAAIAMPYEFVRSAIHKQALKYSISDVGIQDQRLHDSRTHELGTWM</sequence>
<evidence type="ECO:0000313" key="3">
    <source>
        <dbReference type="Proteomes" id="UP000027073"/>
    </source>
</evidence>
<feature type="domain" description="Ubiquitin-like" evidence="1">
    <location>
        <begin position="610"/>
        <end position="677"/>
    </location>
</feature>
<dbReference type="InParanoid" id="A0A067NX53"/>
<dbReference type="HOGENOM" id="CLU_354927_0_0_1"/>
<dbReference type="Proteomes" id="UP000027073">
    <property type="component" value="Unassembled WGS sequence"/>
</dbReference>
<proteinExistence type="predicted"/>
<organism evidence="2 3">
    <name type="scientific">Pleurotus ostreatus (strain PC15)</name>
    <name type="common">Oyster mushroom</name>
    <dbReference type="NCBI Taxonomy" id="1137138"/>
    <lineage>
        <taxon>Eukaryota</taxon>
        <taxon>Fungi</taxon>
        <taxon>Dikarya</taxon>
        <taxon>Basidiomycota</taxon>
        <taxon>Agaricomycotina</taxon>
        <taxon>Agaricomycetes</taxon>
        <taxon>Agaricomycetidae</taxon>
        <taxon>Agaricales</taxon>
        <taxon>Pleurotineae</taxon>
        <taxon>Pleurotaceae</taxon>
        <taxon>Pleurotus</taxon>
    </lineage>
</organism>